<dbReference type="EMBL" id="CP032157">
    <property type="protein sequence ID" value="AXY76514.1"/>
    <property type="molecule type" value="Genomic_DNA"/>
</dbReference>
<accession>A0A3B7MPS2</accession>
<dbReference type="InterPro" id="IPR003825">
    <property type="entry name" value="Colicin-V_CvpA"/>
</dbReference>
<dbReference type="RefSeq" id="WP_119052391.1">
    <property type="nucleotide sequence ID" value="NZ_CP032157.1"/>
</dbReference>
<dbReference type="Pfam" id="PF02674">
    <property type="entry name" value="Colicin_V"/>
    <property type="match status" value="1"/>
</dbReference>
<evidence type="ECO:0000256" key="2">
    <source>
        <dbReference type="ARBA" id="ARBA00022692"/>
    </source>
</evidence>
<keyword evidence="7" id="KW-1185">Reference proteome</keyword>
<sequence length="179" mass="19796">MIIDIIFGILLLLAVIKGWRRGLIIAVFSVIAIIVGIAAAMKLSTVVATWLRDSTSVSVQWLPFLSFAIVLIGVILLIRWGANLIEASLEVTLMGWVNRLGGMLLYIIVYTLAFSVLLFYATQLKLLNENAIAQSVTYSKIQPLGPMVINTLGRLVPWFKDMFTELEGFFAHIAQQAGQ</sequence>
<keyword evidence="2 5" id="KW-0812">Transmembrane</keyword>
<keyword evidence="4 5" id="KW-0472">Membrane</keyword>
<evidence type="ECO:0000256" key="4">
    <source>
        <dbReference type="ARBA" id="ARBA00023136"/>
    </source>
</evidence>
<evidence type="ECO:0000256" key="5">
    <source>
        <dbReference type="SAM" id="Phobius"/>
    </source>
</evidence>
<dbReference type="Proteomes" id="UP000263900">
    <property type="component" value="Chromosome"/>
</dbReference>
<protein>
    <submittedName>
        <fullName evidence="6">CvpA family protein</fullName>
    </submittedName>
</protein>
<comment type="subcellular location">
    <subcellularLocation>
        <location evidence="1">Membrane</location>
        <topology evidence="1">Multi-pass membrane protein</topology>
    </subcellularLocation>
</comment>
<evidence type="ECO:0000313" key="7">
    <source>
        <dbReference type="Proteomes" id="UP000263900"/>
    </source>
</evidence>
<dbReference type="AlphaFoldDB" id="A0A3B7MPS2"/>
<dbReference type="GO" id="GO:0009403">
    <property type="term" value="P:toxin biosynthetic process"/>
    <property type="evidence" value="ECO:0007669"/>
    <property type="project" value="InterPro"/>
</dbReference>
<feature type="transmembrane region" description="Helical" evidence="5">
    <location>
        <begin position="21"/>
        <end position="41"/>
    </location>
</feature>
<evidence type="ECO:0000313" key="6">
    <source>
        <dbReference type="EMBL" id="AXY76514.1"/>
    </source>
</evidence>
<reference evidence="6 7" key="1">
    <citation type="submission" date="2018-09" db="EMBL/GenBank/DDBJ databases">
        <title>Genome sequencing of strain 6GH32-13.</title>
        <authorList>
            <person name="Weon H.-Y."/>
            <person name="Heo J."/>
            <person name="Kwon S.-W."/>
        </authorList>
    </citation>
    <scope>NUCLEOTIDE SEQUENCE [LARGE SCALE GENOMIC DNA]</scope>
    <source>
        <strain evidence="6 7">5GH32-13</strain>
    </source>
</reference>
<evidence type="ECO:0000256" key="1">
    <source>
        <dbReference type="ARBA" id="ARBA00004141"/>
    </source>
</evidence>
<dbReference type="PANTHER" id="PTHR37306:SF1">
    <property type="entry name" value="COLICIN V PRODUCTION PROTEIN"/>
    <property type="match status" value="1"/>
</dbReference>
<feature type="transmembrane region" description="Helical" evidence="5">
    <location>
        <begin position="61"/>
        <end position="82"/>
    </location>
</feature>
<keyword evidence="3 5" id="KW-1133">Transmembrane helix</keyword>
<feature type="transmembrane region" description="Helical" evidence="5">
    <location>
        <begin position="103"/>
        <end position="121"/>
    </location>
</feature>
<name>A0A3B7MPS2_9BACT</name>
<proteinExistence type="predicted"/>
<dbReference type="OrthoDB" id="1492026at2"/>
<gene>
    <name evidence="6" type="ORF">D3H65_22040</name>
</gene>
<evidence type="ECO:0000256" key="3">
    <source>
        <dbReference type="ARBA" id="ARBA00022989"/>
    </source>
</evidence>
<dbReference type="GO" id="GO:0016020">
    <property type="term" value="C:membrane"/>
    <property type="evidence" value="ECO:0007669"/>
    <property type="project" value="UniProtKB-SubCell"/>
</dbReference>
<dbReference type="PANTHER" id="PTHR37306">
    <property type="entry name" value="COLICIN V PRODUCTION PROTEIN"/>
    <property type="match status" value="1"/>
</dbReference>
<organism evidence="6 7">
    <name type="scientific">Paraflavitalea soli</name>
    <dbReference type="NCBI Taxonomy" id="2315862"/>
    <lineage>
        <taxon>Bacteria</taxon>
        <taxon>Pseudomonadati</taxon>
        <taxon>Bacteroidota</taxon>
        <taxon>Chitinophagia</taxon>
        <taxon>Chitinophagales</taxon>
        <taxon>Chitinophagaceae</taxon>
        <taxon>Paraflavitalea</taxon>
    </lineage>
</organism>
<dbReference type="KEGG" id="pseg:D3H65_22040"/>